<dbReference type="Gene3D" id="3.20.170.30">
    <property type="match status" value="1"/>
</dbReference>
<dbReference type="GO" id="GO:0006388">
    <property type="term" value="P:tRNA splicing, via endonucleolytic cleavage and ligation"/>
    <property type="evidence" value="ECO:0007669"/>
    <property type="project" value="UniProtKB-UniRule"/>
</dbReference>
<dbReference type="HAMAP" id="MF_00299">
    <property type="entry name" value="KptA"/>
    <property type="match status" value="1"/>
</dbReference>
<evidence type="ECO:0000313" key="6">
    <source>
        <dbReference type="EMBL" id="ASA24252.1"/>
    </source>
</evidence>
<dbReference type="Pfam" id="PF01885">
    <property type="entry name" value="PTS_2-RNA"/>
    <property type="match status" value="1"/>
</dbReference>
<dbReference type="KEGG" id="pdh:B9T62_27910"/>
<dbReference type="EC" id="2.7.1.-" evidence="5"/>
<evidence type="ECO:0000256" key="2">
    <source>
        <dbReference type="ARBA" id="ARBA00022679"/>
    </source>
</evidence>
<dbReference type="GO" id="GO:0003950">
    <property type="term" value="F:NAD+ poly-ADP-ribosyltransferase activity"/>
    <property type="evidence" value="ECO:0007669"/>
    <property type="project" value="InterPro"/>
</dbReference>
<evidence type="ECO:0000313" key="7">
    <source>
        <dbReference type="Proteomes" id="UP000249890"/>
    </source>
</evidence>
<dbReference type="InterPro" id="IPR042081">
    <property type="entry name" value="RNA_2'-PTrans_C"/>
</dbReference>
<dbReference type="GO" id="GO:0000215">
    <property type="term" value="F:tRNA 2'-phosphotransferase activity"/>
    <property type="evidence" value="ECO:0007669"/>
    <property type="project" value="TreeGrafter"/>
</dbReference>
<evidence type="ECO:0000256" key="4">
    <source>
        <dbReference type="ARBA" id="ARBA00025212"/>
    </source>
</evidence>
<gene>
    <name evidence="5" type="primary">kptA</name>
    <name evidence="6" type="ORF">B9T62_27910</name>
</gene>
<evidence type="ECO:0000256" key="1">
    <source>
        <dbReference type="ARBA" id="ARBA00009836"/>
    </source>
</evidence>
<dbReference type="RefSeq" id="WP_087918238.1">
    <property type="nucleotide sequence ID" value="NZ_CP021780.1"/>
</dbReference>
<dbReference type="InterPro" id="IPR002745">
    <property type="entry name" value="Ptrans_KptA/Tpt1"/>
</dbReference>
<dbReference type="PANTHER" id="PTHR12684:SF2">
    <property type="entry name" value="TRNA 2'-PHOSPHOTRANSFERASE 1"/>
    <property type="match status" value="1"/>
</dbReference>
<dbReference type="AlphaFoldDB" id="A0A2Z2KRW4"/>
<keyword evidence="7" id="KW-1185">Reference proteome</keyword>
<dbReference type="InterPro" id="IPR022928">
    <property type="entry name" value="RNA_2'-PTrans_KptA"/>
</dbReference>
<organism evidence="6 7">
    <name type="scientific">Paenibacillus donghaensis</name>
    <dbReference type="NCBI Taxonomy" id="414771"/>
    <lineage>
        <taxon>Bacteria</taxon>
        <taxon>Bacillati</taxon>
        <taxon>Bacillota</taxon>
        <taxon>Bacilli</taxon>
        <taxon>Bacillales</taxon>
        <taxon>Paenibacillaceae</taxon>
        <taxon>Paenibacillus</taxon>
    </lineage>
</organism>
<dbReference type="EMBL" id="CP021780">
    <property type="protein sequence ID" value="ASA24252.1"/>
    <property type="molecule type" value="Genomic_DNA"/>
</dbReference>
<dbReference type="OrthoDB" id="4537997at2"/>
<comment type="function">
    <text evidence="4 5">Removes the 2'-phosphate from RNA via an intermediate in which the phosphate is ADP-ribosylated by NAD followed by a presumed transesterification to release the RNA and generate ADP-ribose 1''-2''-cyclic phosphate (APPR&gt;P). May function as an ADP-ribosylase.</text>
</comment>
<evidence type="ECO:0000256" key="3">
    <source>
        <dbReference type="ARBA" id="ARBA00023027"/>
    </source>
</evidence>
<keyword evidence="2 5" id="KW-0808">Transferase</keyword>
<protein>
    <recommendedName>
        <fullName evidence="5">Probable RNA 2'-phosphotransferase</fullName>
        <ecNumber evidence="5">2.7.1.-</ecNumber>
    </recommendedName>
</protein>
<evidence type="ECO:0000256" key="5">
    <source>
        <dbReference type="HAMAP-Rule" id="MF_00299"/>
    </source>
</evidence>
<dbReference type="Gene3D" id="1.10.10.970">
    <property type="entry name" value="RNA 2'-phosphotransferase, Tpt1/KptA family, N-terminal domain"/>
    <property type="match status" value="1"/>
</dbReference>
<comment type="similarity">
    <text evidence="1 5">Belongs to the KptA/TPT1 family.</text>
</comment>
<dbReference type="PANTHER" id="PTHR12684">
    <property type="entry name" value="PUTATIVE PHOSPHOTRANSFERASE"/>
    <property type="match status" value="1"/>
</dbReference>
<name>A0A2Z2KRW4_9BACL</name>
<dbReference type="SUPFAM" id="SSF56399">
    <property type="entry name" value="ADP-ribosylation"/>
    <property type="match status" value="1"/>
</dbReference>
<proteinExistence type="inferred from homology"/>
<dbReference type="Proteomes" id="UP000249890">
    <property type="component" value="Chromosome"/>
</dbReference>
<keyword evidence="3 5" id="KW-0520">NAD</keyword>
<sequence>MNSKGEQSLSKLLSLMLRHAPQDFGLRLDPEDGSCELEDLLTAVRCSRGQSQTTAEDIREVVRRSDKQRFEIHGAAPAERIRARYGHSFGKLAYDAGMPPAALYHGTNLHALPKILEQGLLPMGRKYVHLSGDTHFAELAGKRRGKLVMLRIDTAAAARQGIVFYDAGHDVWLAERVPPQVLAVDETYGINS</sequence>
<reference evidence="6 7" key="1">
    <citation type="submission" date="2017-06" db="EMBL/GenBank/DDBJ databases">
        <title>Complete genome sequence of Paenibacillus donghaensis KCTC 13049T isolated from East Sea sediment, South Korea.</title>
        <authorList>
            <person name="Jung B.K."/>
            <person name="Hong S.-J."/>
            <person name="Shin J.-H."/>
        </authorList>
    </citation>
    <scope>NUCLEOTIDE SEQUENCE [LARGE SCALE GENOMIC DNA]</scope>
    <source>
        <strain evidence="6 7">KCTC 13049</strain>
    </source>
</reference>
<dbReference type="InterPro" id="IPR042080">
    <property type="entry name" value="RNA_2'-PTrans_N"/>
</dbReference>
<accession>A0A2Z2KRW4</accession>